<evidence type="ECO:0000313" key="2">
    <source>
        <dbReference type="EMBL" id="KAG2403268.1"/>
    </source>
</evidence>
<comment type="caution">
    <text evidence="2">The sequence shown here is derived from an EMBL/GenBank/DDBJ whole genome shotgun (WGS) entry which is preliminary data.</text>
</comment>
<evidence type="ECO:0000313" key="3">
    <source>
        <dbReference type="Proteomes" id="UP000743370"/>
    </source>
</evidence>
<accession>A0A8T0KWA6</accession>
<dbReference type="Proteomes" id="UP000743370">
    <property type="component" value="Unassembled WGS sequence"/>
</dbReference>
<name>A0A8T0KWA6_PHAAN</name>
<keyword evidence="1" id="KW-0472">Membrane</keyword>
<feature type="transmembrane region" description="Helical" evidence="1">
    <location>
        <begin position="12"/>
        <end position="31"/>
    </location>
</feature>
<dbReference type="AlphaFoldDB" id="A0A8T0KWA6"/>
<dbReference type="EMBL" id="JABFOF010000003">
    <property type="protein sequence ID" value="KAG2403268.1"/>
    <property type="molecule type" value="Genomic_DNA"/>
</dbReference>
<sequence length="136" mass="15021">MPAAMKNIVHRSLSFVSTAIGAELLGLIPLWQLNLQRNLSRRETRKPVAEEVDRVIPNPRLCCHSSSTTSASIVSGEVLPKIKNLLHRVWSSLRRHELGFSVFLRMEVLGGCAKEMTAMGGASRLLVHDEDGDFGC</sequence>
<reference evidence="2 3" key="1">
    <citation type="submission" date="2020-05" db="EMBL/GenBank/DDBJ databases">
        <title>Vigna angularis (adzuki bean) Var. LongXiaoDou No. 4 denovo assembly.</title>
        <authorList>
            <person name="Xiang H."/>
        </authorList>
    </citation>
    <scope>NUCLEOTIDE SEQUENCE [LARGE SCALE GENOMIC DNA]</scope>
    <source>
        <tissue evidence="2">Leaf</tissue>
    </source>
</reference>
<keyword evidence="1" id="KW-1133">Transmembrane helix</keyword>
<evidence type="ECO:0000256" key="1">
    <source>
        <dbReference type="SAM" id="Phobius"/>
    </source>
</evidence>
<keyword evidence="1" id="KW-0812">Transmembrane</keyword>
<proteinExistence type="predicted"/>
<organism evidence="2 3">
    <name type="scientific">Phaseolus angularis</name>
    <name type="common">Azuki bean</name>
    <name type="synonym">Vigna angularis</name>
    <dbReference type="NCBI Taxonomy" id="3914"/>
    <lineage>
        <taxon>Eukaryota</taxon>
        <taxon>Viridiplantae</taxon>
        <taxon>Streptophyta</taxon>
        <taxon>Embryophyta</taxon>
        <taxon>Tracheophyta</taxon>
        <taxon>Spermatophyta</taxon>
        <taxon>Magnoliopsida</taxon>
        <taxon>eudicotyledons</taxon>
        <taxon>Gunneridae</taxon>
        <taxon>Pentapetalae</taxon>
        <taxon>rosids</taxon>
        <taxon>fabids</taxon>
        <taxon>Fabales</taxon>
        <taxon>Fabaceae</taxon>
        <taxon>Papilionoideae</taxon>
        <taxon>50 kb inversion clade</taxon>
        <taxon>NPAAA clade</taxon>
        <taxon>indigoferoid/millettioid clade</taxon>
        <taxon>Phaseoleae</taxon>
        <taxon>Vigna</taxon>
    </lineage>
</organism>
<gene>
    <name evidence="2" type="ORF">HKW66_Vig0185550</name>
</gene>
<protein>
    <submittedName>
        <fullName evidence="2">Uncharacterized protein</fullName>
    </submittedName>
</protein>